<dbReference type="Pfam" id="PF14690">
    <property type="entry name" value="Zn_ribbon_ISL3"/>
    <property type="match status" value="1"/>
</dbReference>
<organism evidence="2 3">
    <name type="scientific">Acrocarpospora pleiomorpha</name>
    <dbReference type="NCBI Taxonomy" id="90975"/>
    <lineage>
        <taxon>Bacteria</taxon>
        <taxon>Bacillati</taxon>
        <taxon>Actinomycetota</taxon>
        <taxon>Actinomycetes</taxon>
        <taxon>Streptosporangiales</taxon>
        <taxon>Streptosporangiaceae</taxon>
        <taxon>Acrocarpospora</taxon>
    </lineage>
</organism>
<evidence type="ECO:0000313" key="2">
    <source>
        <dbReference type="EMBL" id="GES24669.1"/>
    </source>
</evidence>
<dbReference type="AlphaFoldDB" id="A0A5M3XX79"/>
<gene>
    <name evidence="2" type="ORF">Aple_075680</name>
</gene>
<comment type="caution">
    <text evidence="2">The sequence shown here is derived from an EMBL/GenBank/DDBJ whole genome shotgun (WGS) entry which is preliminary data.</text>
</comment>
<dbReference type="Proteomes" id="UP000377595">
    <property type="component" value="Unassembled WGS sequence"/>
</dbReference>
<name>A0A5M3XX79_9ACTN</name>
<dbReference type="RefSeq" id="WP_155349494.1">
    <property type="nucleotide sequence ID" value="NZ_BAAAHM010000045.1"/>
</dbReference>
<dbReference type="EMBL" id="BLAF01000055">
    <property type="protein sequence ID" value="GES24669.1"/>
    <property type="molecule type" value="Genomic_DNA"/>
</dbReference>
<keyword evidence="3" id="KW-1185">Reference proteome</keyword>
<sequence length="139" mass="14980">MSVSELSSVVFPHLHHVRIDRVSSAGRSVRIEASTHLVHALCPNCGLASKRVHNRYRRRIGDTATGSRETLIHLRVRLFFCLNAACEKQIFAEQVPGVTVGHGRHSPGLGAVLTALALALGVRALTCPHSCPARCPCCG</sequence>
<evidence type="ECO:0000313" key="3">
    <source>
        <dbReference type="Proteomes" id="UP000377595"/>
    </source>
</evidence>
<dbReference type="OrthoDB" id="3238779at2"/>
<dbReference type="InterPro" id="IPR029261">
    <property type="entry name" value="Transposase_Znf"/>
</dbReference>
<evidence type="ECO:0000259" key="1">
    <source>
        <dbReference type="Pfam" id="PF14690"/>
    </source>
</evidence>
<proteinExistence type="predicted"/>
<accession>A0A5M3XX79</accession>
<protein>
    <recommendedName>
        <fullName evidence="1">Transposase IS204/IS1001/IS1096/IS1165 zinc-finger domain-containing protein</fullName>
    </recommendedName>
</protein>
<feature type="domain" description="Transposase IS204/IS1001/IS1096/IS1165 zinc-finger" evidence="1">
    <location>
        <begin position="41"/>
        <end position="82"/>
    </location>
</feature>
<reference evidence="2 3" key="1">
    <citation type="submission" date="2019-10" db="EMBL/GenBank/DDBJ databases">
        <title>Whole genome shotgun sequence of Acrocarpospora pleiomorpha NBRC 16267.</title>
        <authorList>
            <person name="Ichikawa N."/>
            <person name="Kimura A."/>
            <person name="Kitahashi Y."/>
            <person name="Komaki H."/>
            <person name="Oguchi A."/>
        </authorList>
    </citation>
    <scope>NUCLEOTIDE SEQUENCE [LARGE SCALE GENOMIC DNA]</scope>
    <source>
        <strain evidence="2 3">NBRC 16267</strain>
    </source>
</reference>